<dbReference type="Proteomes" id="UP000188605">
    <property type="component" value="Unassembled WGS sequence"/>
</dbReference>
<accession>A0ACC8XAM1</accession>
<reference evidence="1" key="1">
    <citation type="submission" date="2016-08" db="EMBL/GenBank/DDBJ databases">
        <authorList>
            <person name="Ngugi D.K."/>
            <person name="Miyake S."/>
            <person name="Stingl U."/>
        </authorList>
    </citation>
    <scope>NUCLEOTIDE SEQUENCE</scope>
    <source>
        <strain evidence="1">SCG-B11WGA-EpuloA1</strain>
    </source>
</reference>
<organism evidence="1 2">
    <name type="scientific">Candidatus Epulonipiscium fishelsonii</name>
    <dbReference type="NCBI Taxonomy" id="77094"/>
    <lineage>
        <taxon>Bacteria</taxon>
        <taxon>Bacillati</taxon>
        <taxon>Bacillota</taxon>
        <taxon>Clostridia</taxon>
        <taxon>Lachnospirales</taxon>
        <taxon>Lachnospiraceae</taxon>
        <taxon>Candidatus Epulonipiscium</taxon>
    </lineage>
</organism>
<dbReference type="EMBL" id="LJDB01000065">
    <property type="protein sequence ID" value="ONI39261.1"/>
    <property type="molecule type" value="Genomic_DNA"/>
</dbReference>
<evidence type="ECO:0000313" key="1">
    <source>
        <dbReference type="EMBL" id="ONI39261.1"/>
    </source>
</evidence>
<proteinExistence type="predicted"/>
<evidence type="ECO:0000313" key="2">
    <source>
        <dbReference type="Proteomes" id="UP000188605"/>
    </source>
</evidence>
<keyword evidence="2" id="KW-1185">Reference proteome</keyword>
<comment type="caution">
    <text evidence="1">The sequence shown here is derived from an EMBL/GenBank/DDBJ whole genome shotgun (WGS) entry which is preliminary data.</text>
</comment>
<sequence>MGEMKEIIIIKVNASGKITNMNEYAKKNLALSEGIVHLDNVLANNNFENIKALIQNLNNSRRISLRLIFAGINNKNITTICTIDQNINTEEIEISAIKLQTLNILDPLTQLPNSDYFNTYFERNSNSKKALIYLDIDNFKFVNDSFGKKAGDNTLKEIVNRLKSLDYPSYLLGRIMADEFIIILENIKHSNDILEILQLINTKFDETFTINGVTFGLTYSAGIAMYPQDGNNFEEVCSHADIANHKSKEDGKRKYTFYQSDIKYDALEKVYMQNDIREAIQNKEFCLFYQPQVDLKKCQTRGFEALIRWIKSDGRIIAPLKFIPRAEETRLIIPMGTWVLREACCFINRLKRRGYKDVYVAVNVSGVQLAEDNFIEVVKEIVEETKINAKNLHLEITETILMTNMKETTNKIRALQDMGISIALDDFGTGYSSLTYLKQFPINILKIEKNFVDDIGTNKKNLVSSIINIGHELNLKVIAEGVENKIQVNYLESFNCDILQGYLVSKPLPEAEALAFLKNKRPFRI</sequence>
<name>A0ACC8XAM1_9FIRM</name>
<gene>
    <name evidence="1" type="ORF">AN396_08845</name>
</gene>
<protein>
    <submittedName>
        <fullName evidence="1">Uncharacterized protein</fullName>
    </submittedName>
</protein>